<proteinExistence type="predicted"/>
<protein>
    <submittedName>
        <fullName evidence="1">Uncharacterized protein</fullName>
    </submittedName>
</protein>
<name>A0A3B0XPJ7_9ZZZZ</name>
<reference evidence="1" key="1">
    <citation type="submission" date="2018-06" db="EMBL/GenBank/DDBJ databases">
        <authorList>
            <person name="Zhirakovskaya E."/>
        </authorList>
    </citation>
    <scope>NUCLEOTIDE SEQUENCE</scope>
</reference>
<evidence type="ECO:0000313" key="1">
    <source>
        <dbReference type="EMBL" id="VAW63809.1"/>
    </source>
</evidence>
<dbReference type="EMBL" id="UOFH01000259">
    <property type="protein sequence ID" value="VAW63809.1"/>
    <property type="molecule type" value="Genomic_DNA"/>
</dbReference>
<dbReference type="AlphaFoldDB" id="A0A3B0XPJ7"/>
<accession>A0A3B0XPJ7</accession>
<gene>
    <name evidence="1" type="ORF">MNBD_GAMMA08-3071</name>
</gene>
<organism evidence="1">
    <name type="scientific">hydrothermal vent metagenome</name>
    <dbReference type="NCBI Taxonomy" id="652676"/>
    <lineage>
        <taxon>unclassified sequences</taxon>
        <taxon>metagenomes</taxon>
        <taxon>ecological metagenomes</taxon>
    </lineage>
</organism>
<sequence>MDTTKGVTIYFNDGTKLLIEYPKLDVNEYDMVTRLNEMLANKHFLVEADGAMLFIPVDNIKYLQVYPAPEKLPAHAISHATIIDV</sequence>